<evidence type="ECO:0000313" key="1">
    <source>
        <dbReference type="EMBL" id="PJC24304.1"/>
    </source>
</evidence>
<comment type="caution">
    <text evidence="1">The sequence shown here is derived from an EMBL/GenBank/DDBJ whole genome shotgun (WGS) entry which is preliminary data.</text>
</comment>
<name>A0A2M8ENI4_9BACT</name>
<dbReference type="Proteomes" id="UP000230251">
    <property type="component" value="Unassembled WGS sequence"/>
</dbReference>
<proteinExistence type="predicted"/>
<sequence length="81" mass="9253">MDNKIVFRFPRSKSIAMQLAGEIKLMSAISKKVKVGVPVYKIIGRSSTYVGYSRLPEKELIPARFNKMSVADKNIFFRVTR</sequence>
<protein>
    <submittedName>
        <fullName evidence="1">Uncharacterized protein</fullName>
    </submittedName>
</protein>
<accession>A0A2M8ENI4</accession>
<dbReference type="EMBL" id="PFSI01000050">
    <property type="protein sequence ID" value="PJC24304.1"/>
    <property type="molecule type" value="Genomic_DNA"/>
</dbReference>
<evidence type="ECO:0000313" key="2">
    <source>
        <dbReference type="Proteomes" id="UP000230251"/>
    </source>
</evidence>
<organism evidence="1 2">
    <name type="scientific">Candidatus Uhrbacteria bacterium CG_4_9_14_0_2_um_filter_41_50</name>
    <dbReference type="NCBI Taxonomy" id="1975031"/>
    <lineage>
        <taxon>Bacteria</taxon>
        <taxon>Candidatus Uhriibacteriota</taxon>
    </lineage>
</organism>
<gene>
    <name evidence="1" type="ORF">CO057_03190</name>
</gene>
<dbReference type="Gene3D" id="3.30.200.20">
    <property type="entry name" value="Phosphorylase Kinase, domain 1"/>
    <property type="match status" value="1"/>
</dbReference>
<reference evidence="2" key="1">
    <citation type="submission" date="2017-09" db="EMBL/GenBank/DDBJ databases">
        <title>Depth-based differentiation of microbial function through sediment-hosted aquifers and enrichment of novel symbionts in the deep terrestrial subsurface.</title>
        <authorList>
            <person name="Probst A.J."/>
            <person name="Ladd B."/>
            <person name="Jarett J.K."/>
            <person name="Geller-Mcgrath D.E."/>
            <person name="Sieber C.M.K."/>
            <person name="Emerson J.B."/>
            <person name="Anantharaman K."/>
            <person name="Thomas B.C."/>
            <person name="Malmstrom R."/>
            <person name="Stieglmeier M."/>
            <person name="Klingl A."/>
            <person name="Woyke T."/>
            <person name="Ryan C.M."/>
            <person name="Banfield J.F."/>
        </authorList>
    </citation>
    <scope>NUCLEOTIDE SEQUENCE [LARGE SCALE GENOMIC DNA]</scope>
</reference>
<dbReference type="AlphaFoldDB" id="A0A2M8ENI4"/>